<accession>A0A518AS26</accession>
<evidence type="ECO:0008006" key="3">
    <source>
        <dbReference type="Google" id="ProtNLM"/>
    </source>
</evidence>
<reference evidence="1 2" key="1">
    <citation type="submission" date="2019-02" db="EMBL/GenBank/DDBJ databases">
        <title>Deep-cultivation of Planctomycetes and their phenomic and genomic characterization uncovers novel biology.</title>
        <authorList>
            <person name="Wiegand S."/>
            <person name="Jogler M."/>
            <person name="Boedeker C."/>
            <person name="Pinto D."/>
            <person name="Vollmers J."/>
            <person name="Rivas-Marin E."/>
            <person name="Kohn T."/>
            <person name="Peeters S.H."/>
            <person name="Heuer A."/>
            <person name="Rast P."/>
            <person name="Oberbeckmann S."/>
            <person name="Bunk B."/>
            <person name="Jeske O."/>
            <person name="Meyerdierks A."/>
            <person name="Storesund J.E."/>
            <person name="Kallscheuer N."/>
            <person name="Luecker S."/>
            <person name="Lage O.M."/>
            <person name="Pohl T."/>
            <person name="Merkel B.J."/>
            <person name="Hornburger P."/>
            <person name="Mueller R.-W."/>
            <person name="Bruemmer F."/>
            <person name="Labrenz M."/>
            <person name="Spormann A.M."/>
            <person name="Op den Camp H."/>
            <person name="Overmann J."/>
            <person name="Amann R."/>
            <person name="Jetten M.S.M."/>
            <person name="Mascher T."/>
            <person name="Medema M.H."/>
            <person name="Devos D.P."/>
            <person name="Kaster A.-K."/>
            <person name="Ovreas L."/>
            <person name="Rohde M."/>
            <person name="Galperin M.Y."/>
            <person name="Jogler C."/>
        </authorList>
    </citation>
    <scope>NUCLEOTIDE SEQUENCE [LARGE SCALE GENOMIC DNA]</scope>
    <source>
        <strain evidence="1 2">Pan181</strain>
    </source>
</reference>
<gene>
    <name evidence="1" type="ORF">Pan181_37390</name>
</gene>
<name>A0A518AS26_9BACT</name>
<dbReference type="Proteomes" id="UP000315750">
    <property type="component" value="Chromosome"/>
</dbReference>
<protein>
    <recommendedName>
        <fullName evidence="3">DUF932 domain-containing protein</fullName>
    </recommendedName>
</protein>
<dbReference type="EMBL" id="CP036278">
    <property type="protein sequence ID" value="QDU57521.1"/>
    <property type="molecule type" value="Genomic_DNA"/>
</dbReference>
<dbReference type="KEGG" id="amuc:Pan181_37390"/>
<evidence type="ECO:0000313" key="2">
    <source>
        <dbReference type="Proteomes" id="UP000315750"/>
    </source>
</evidence>
<evidence type="ECO:0000313" key="1">
    <source>
        <dbReference type="EMBL" id="QDU57521.1"/>
    </source>
</evidence>
<keyword evidence="2" id="KW-1185">Reference proteome</keyword>
<proteinExistence type="predicted"/>
<dbReference type="AlphaFoldDB" id="A0A518AS26"/>
<dbReference type="RefSeq" id="WP_145248745.1">
    <property type="nucleotide sequence ID" value="NZ_CP036278.1"/>
</dbReference>
<sequence length="343" mass="38253">MVNLTRASRELFSRTPDERFNSFDSLLAHCQARRERSSEHWQLSQQLCIEHTPEGLRMQLEDAETPNLSLSDWSFTQLCKLCGVQKDTVNKLTSETASRVFRDTMPHSREPLQVYAAADTALAVHSSTYSRLFDAEVLQAVREAAPDFTPPPTGMGGATGLYAGEQDMFAFGIDPDGWVEIGGENFAPGFFVWNSEVGRRSVGVQTFWYQEICQNHIVWDAIEVVELKRRHIGNVQDALDDVRLAIAQLVKKRDERRDSFASGIRQAMATPFGEDAEEVHKLLAKQGVSSRIAEQVVQLAGERTPYTVFGVVDALTRIAGRYENAGDRLVMDQKAASLLSLAA</sequence>
<organism evidence="1 2">
    <name type="scientific">Aeoliella mucimassa</name>
    <dbReference type="NCBI Taxonomy" id="2527972"/>
    <lineage>
        <taxon>Bacteria</taxon>
        <taxon>Pseudomonadati</taxon>
        <taxon>Planctomycetota</taxon>
        <taxon>Planctomycetia</taxon>
        <taxon>Pirellulales</taxon>
        <taxon>Lacipirellulaceae</taxon>
        <taxon>Aeoliella</taxon>
    </lineage>
</organism>
<dbReference type="OrthoDB" id="7215872at2"/>